<dbReference type="GO" id="GO:0006313">
    <property type="term" value="P:DNA transposition"/>
    <property type="evidence" value="ECO:0007669"/>
    <property type="project" value="InterPro"/>
</dbReference>
<name>A0A820NNE8_9BILA</name>
<reference evidence="3" key="1">
    <citation type="submission" date="2021-02" db="EMBL/GenBank/DDBJ databases">
        <authorList>
            <person name="Nowell W R."/>
        </authorList>
    </citation>
    <scope>NUCLEOTIDE SEQUENCE</scope>
</reference>
<evidence type="ECO:0000256" key="1">
    <source>
        <dbReference type="SAM" id="MobiDB-lite"/>
    </source>
</evidence>
<dbReference type="GO" id="GO:0003677">
    <property type="term" value="F:DNA binding"/>
    <property type="evidence" value="ECO:0007669"/>
    <property type="project" value="InterPro"/>
</dbReference>
<evidence type="ECO:0000313" key="4">
    <source>
        <dbReference type="Proteomes" id="UP000663866"/>
    </source>
</evidence>
<dbReference type="SUPFAM" id="SSF56784">
    <property type="entry name" value="HAD-like"/>
    <property type="match status" value="1"/>
</dbReference>
<feature type="region of interest" description="Disordered" evidence="1">
    <location>
        <begin position="1"/>
        <end position="35"/>
    </location>
</feature>
<sequence>MSRTTKVNPSNNATTTSSPTDDEISQSSSSLTTSTELKDQCSNAGLSNKNLSTVSPDLTTSEYIAEQRAKTRDIVLGLQNKNIKLIAIDFDNTFLSTHTHGYYKGTADSLLPYIRPVFQYFIQELLASSAFSRTLHVCFVSFSPQEKLIKKLLRLAFTTSKTDQIIIRCSTPEFVANMKADYPGKECHLLSVVTEIDKKRKTRIARREILLLDDDPYNISTAERFGHRVLEIRDEISLDILKDFVYNKLPDRSTTKSCGRDLTDSTRSGRPRATTVKLDQQITSLAKKPPFVTAQDITNQLERRGVVVSERTVCRRLNEAGARYSRPMSKPLLTEYHRQNRLRWAQHHKATDWNQVIFSDETTVCLNCMKGLV</sequence>
<gene>
    <name evidence="3" type="ORF">OVN521_LOCUS34326</name>
</gene>
<dbReference type="AlphaFoldDB" id="A0A820NNE8"/>
<feature type="compositionally biased region" description="Low complexity" evidence="1">
    <location>
        <begin position="8"/>
        <end position="35"/>
    </location>
</feature>
<dbReference type="Gene3D" id="3.30.420.10">
    <property type="entry name" value="Ribonuclease H-like superfamily/Ribonuclease H"/>
    <property type="match status" value="1"/>
</dbReference>
<dbReference type="InterPro" id="IPR002492">
    <property type="entry name" value="Transposase_Tc1-like"/>
</dbReference>
<protein>
    <recommendedName>
        <fullName evidence="2">Transposase Tc1-like domain-containing protein</fullName>
    </recommendedName>
</protein>
<comment type="caution">
    <text evidence="3">The sequence shown here is derived from an EMBL/GenBank/DDBJ whole genome shotgun (WGS) entry which is preliminary data.</text>
</comment>
<evidence type="ECO:0000259" key="2">
    <source>
        <dbReference type="Pfam" id="PF01498"/>
    </source>
</evidence>
<dbReference type="InterPro" id="IPR036397">
    <property type="entry name" value="RNaseH_sf"/>
</dbReference>
<dbReference type="InterPro" id="IPR036412">
    <property type="entry name" value="HAD-like_sf"/>
</dbReference>
<feature type="domain" description="Transposase Tc1-like" evidence="2">
    <location>
        <begin position="280"/>
        <end position="349"/>
    </location>
</feature>
<dbReference type="Proteomes" id="UP000663866">
    <property type="component" value="Unassembled WGS sequence"/>
</dbReference>
<evidence type="ECO:0000313" key="3">
    <source>
        <dbReference type="EMBL" id="CAF4391612.1"/>
    </source>
</evidence>
<dbReference type="InterPro" id="IPR023214">
    <property type="entry name" value="HAD_sf"/>
</dbReference>
<accession>A0A820NNE8</accession>
<dbReference type="GO" id="GO:0015074">
    <property type="term" value="P:DNA integration"/>
    <property type="evidence" value="ECO:0007669"/>
    <property type="project" value="InterPro"/>
</dbReference>
<feature type="region of interest" description="Disordered" evidence="1">
    <location>
        <begin position="252"/>
        <end position="274"/>
    </location>
</feature>
<keyword evidence="4" id="KW-1185">Reference proteome</keyword>
<organism evidence="3 4">
    <name type="scientific">Rotaria magnacalcarata</name>
    <dbReference type="NCBI Taxonomy" id="392030"/>
    <lineage>
        <taxon>Eukaryota</taxon>
        <taxon>Metazoa</taxon>
        <taxon>Spiralia</taxon>
        <taxon>Gnathifera</taxon>
        <taxon>Rotifera</taxon>
        <taxon>Eurotatoria</taxon>
        <taxon>Bdelloidea</taxon>
        <taxon>Philodinida</taxon>
        <taxon>Philodinidae</taxon>
        <taxon>Rotaria</taxon>
    </lineage>
</organism>
<dbReference type="EMBL" id="CAJOBG010039889">
    <property type="protein sequence ID" value="CAF4391612.1"/>
    <property type="molecule type" value="Genomic_DNA"/>
</dbReference>
<dbReference type="Gene3D" id="3.40.50.1000">
    <property type="entry name" value="HAD superfamily/HAD-like"/>
    <property type="match status" value="1"/>
</dbReference>
<proteinExistence type="predicted"/>
<dbReference type="Pfam" id="PF01498">
    <property type="entry name" value="HTH_Tnp_Tc3_2"/>
    <property type="match status" value="1"/>
</dbReference>
<feature type="compositionally biased region" description="Basic and acidic residues" evidence="1">
    <location>
        <begin position="252"/>
        <end position="264"/>
    </location>
</feature>